<protein>
    <submittedName>
        <fullName evidence="4">Choline-sulfatase</fullName>
        <ecNumber evidence="4">3.1.6.6</ecNumber>
    </submittedName>
</protein>
<dbReference type="GO" id="GO:0015024">
    <property type="term" value="F:glucuronate-2-sulfatase activity"/>
    <property type="evidence" value="ECO:0007669"/>
    <property type="project" value="TreeGrafter"/>
</dbReference>
<dbReference type="Pfam" id="PF00884">
    <property type="entry name" value="Sulfatase"/>
    <property type="match status" value="1"/>
</dbReference>
<dbReference type="SUPFAM" id="SSF53649">
    <property type="entry name" value="Alkaline phosphatase-like"/>
    <property type="match status" value="1"/>
</dbReference>
<evidence type="ECO:0000313" key="4">
    <source>
        <dbReference type="EMBL" id="CAA9585311.1"/>
    </source>
</evidence>
<dbReference type="PANTHER" id="PTHR46615:SF1">
    <property type="entry name" value="ARYLSULFATASE K"/>
    <property type="match status" value="1"/>
</dbReference>
<gene>
    <name evidence="4" type="ORF">AVDCRST_MAG88-3843</name>
</gene>
<name>A0A6J4VQ18_9BACT</name>
<evidence type="ECO:0000256" key="2">
    <source>
        <dbReference type="ARBA" id="ARBA00022801"/>
    </source>
</evidence>
<keyword evidence="2 4" id="KW-0378">Hydrolase</keyword>
<organism evidence="4">
    <name type="scientific">uncultured Thermomicrobiales bacterium</name>
    <dbReference type="NCBI Taxonomy" id="1645740"/>
    <lineage>
        <taxon>Bacteria</taxon>
        <taxon>Pseudomonadati</taxon>
        <taxon>Thermomicrobiota</taxon>
        <taxon>Thermomicrobia</taxon>
        <taxon>Thermomicrobiales</taxon>
        <taxon>environmental samples</taxon>
    </lineage>
</organism>
<dbReference type="EMBL" id="CADCWM010000940">
    <property type="protein sequence ID" value="CAA9585311.1"/>
    <property type="molecule type" value="Genomic_DNA"/>
</dbReference>
<feature type="domain" description="Sulfatase N-terminal" evidence="3">
    <location>
        <begin position="3"/>
        <end position="335"/>
    </location>
</feature>
<reference evidence="4" key="1">
    <citation type="submission" date="2020-02" db="EMBL/GenBank/DDBJ databases">
        <authorList>
            <person name="Meier V. D."/>
        </authorList>
    </citation>
    <scope>NUCLEOTIDE SEQUENCE</scope>
    <source>
        <strain evidence="4">AVDCRST_MAG88</strain>
    </source>
</reference>
<dbReference type="PROSITE" id="PS00523">
    <property type="entry name" value="SULFATASE_1"/>
    <property type="match status" value="1"/>
</dbReference>
<sequence length="447" mass="49874">MTNVLIYMSDEHNPRFSSPYGHPLVETPNMARLAAVGTVFESAYCPSPLCAPSRASFMAGKPVHQVQVYNNCVVREFDYPSYGGVLREGGVQTAYAGKVDVYRHSSELGFSELLSPGDRQAPGDTNFRRQPLAIRADGPRRASGYGVRPDAFEKDTRTVDGAIEWLERRAPQLEGPWTLTVNTNAPHFPHYVTQELWDKYEAGADLPAHGADCASAQHPYAQDLRAHFGTDAFSEEQIRGLRRGYLGCVEWVDRQLGHLLDALEASGQGADTVVAYTSDHGEMLGKFGLWWKCSLFEDAARVPLIVAGPGFATGARVRTPVGLLDLQASIFHAVGRKRPAGWWGEPLQTILADDPERAVFAEYHGHGTRSGAYMVRRGLWKLIYNMAAPHQLFNLADDPEELRDRAGEEPAILRDLERELRRFCSPEEENRRAHEFEQYQYDALSLV</sequence>
<evidence type="ECO:0000259" key="3">
    <source>
        <dbReference type="Pfam" id="PF00884"/>
    </source>
</evidence>
<evidence type="ECO:0000256" key="1">
    <source>
        <dbReference type="ARBA" id="ARBA00008779"/>
    </source>
</evidence>
<dbReference type="CDD" id="cd16037">
    <property type="entry name" value="sulfatase_like"/>
    <property type="match status" value="1"/>
</dbReference>
<dbReference type="GO" id="GO:0047753">
    <property type="term" value="F:choline-sulfatase activity"/>
    <property type="evidence" value="ECO:0007669"/>
    <property type="project" value="UniProtKB-EC"/>
</dbReference>
<dbReference type="InterPro" id="IPR024607">
    <property type="entry name" value="Sulfatase_CS"/>
</dbReference>
<comment type="similarity">
    <text evidence="1">Belongs to the sulfatase family.</text>
</comment>
<dbReference type="GO" id="GO:0004065">
    <property type="term" value="F:arylsulfatase activity"/>
    <property type="evidence" value="ECO:0007669"/>
    <property type="project" value="TreeGrafter"/>
</dbReference>
<dbReference type="InterPro" id="IPR051849">
    <property type="entry name" value="GAG-degrading_sulfatase"/>
</dbReference>
<dbReference type="PANTHER" id="PTHR46615">
    <property type="entry name" value="ARYLSULFATASE K"/>
    <property type="match status" value="1"/>
</dbReference>
<dbReference type="Gene3D" id="3.40.720.10">
    <property type="entry name" value="Alkaline Phosphatase, subunit A"/>
    <property type="match status" value="1"/>
</dbReference>
<accession>A0A6J4VQ18</accession>
<dbReference type="InterPro" id="IPR000917">
    <property type="entry name" value="Sulfatase_N"/>
</dbReference>
<dbReference type="EC" id="3.1.6.6" evidence="4"/>
<dbReference type="AlphaFoldDB" id="A0A6J4VQ18"/>
<proteinExistence type="inferred from homology"/>
<dbReference type="InterPro" id="IPR017850">
    <property type="entry name" value="Alkaline_phosphatase_core_sf"/>
</dbReference>